<evidence type="ECO:0000256" key="2">
    <source>
        <dbReference type="ARBA" id="ARBA00022723"/>
    </source>
</evidence>
<dbReference type="PANTHER" id="PTHR33693">
    <property type="entry name" value="TYPE-5 URACIL-DNA GLYCOSYLASE"/>
    <property type="match status" value="1"/>
</dbReference>
<dbReference type="CDD" id="cd10031">
    <property type="entry name" value="UDG-F5_TTUDGB_like"/>
    <property type="match status" value="1"/>
</dbReference>
<dbReference type="SUPFAM" id="SSF52141">
    <property type="entry name" value="Uracil-DNA glycosylase-like"/>
    <property type="match status" value="1"/>
</dbReference>
<evidence type="ECO:0000256" key="4">
    <source>
        <dbReference type="ARBA" id="ARBA00022801"/>
    </source>
</evidence>
<keyword evidence="4" id="KW-0378">Hydrolase</keyword>
<keyword evidence="7" id="KW-0234">DNA repair</keyword>
<keyword evidence="6" id="KW-0411">Iron-sulfur</keyword>
<keyword evidence="5" id="KW-0408">Iron</keyword>
<evidence type="ECO:0000256" key="6">
    <source>
        <dbReference type="ARBA" id="ARBA00023014"/>
    </source>
</evidence>
<organism evidence="12 13">
    <name type="scientific">Rhodovibrio sodomensis</name>
    <dbReference type="NCBI Taxonomy" id="1088"/>
    <lineage>
        <taxon>Bacteria</taxon>
        <taxon>Pseudomonadati</taxon>
        <taxon>Pseudomonadota</taxon>
        <taxon>Alphaproteobacteria</taxon>
        <taxon>Rhodospirillales</taxon>
        <taxon>Rhodovibrionaceae</taxon>
        <taxon>Rhodovibrio</taxon>
    </lineage>
</organism>
<evidence type="ECO:0000256" key="10">
    <source>
        <dbReference type="SAM" id="MobiDB-lite"/>
    </source>
</evidence>
<reference evidence="12 13" key="1">
    <citation type="journal article" date="2020" name="Microorganisms">
        <title>Osmotic Adaptation and Compatible Solute Biosynthesis of Phototrophic Bacteria as Revealed from Genome Analyses.</title>
        <authorList>
            <person name="Imhoff J.F."/>
            <person name="Rahn T."/>
            <person name="Kunzel S."/>
            <person name="Keller A."/>
            <person name="Neulinger S.C."/>
        </authorList>
    </citation>
    <scope>NUCLEOTIDE SEQUENCE [LARGE SCALE GENOMIC DNA]</scope>
    <source>
        <strain evidence="12 13">DSM 9895</strain>
    </source>
</reference>
<gene>
    <name evidence="12" type="ORF">CKO28_08470</name>
</gene>
<protein>
    <recommendedName>
        <fullName evidence="9">Type-5 uracil-DNA glycosylase</fullName>
    </recommendedName>
</protein>
<dbReference type="InterPro" id="IPR036895">
    <property type="entry name" value="Uracil-DNA_glycosylase-like_sf"/>
</dbReference>
<dbReference type="EMBL" id="NRRL01000016">
    <property type="protein sequence ID" value="MBK1668070.1"/>
    <property type="molecule type" value="Genomic_DNA"/>
</dbReference>
<evidence type="ECO:0000256" key="7">
    <source>
        <dbReference type="ARBA" id="ARBA00023204"/>
    </source>
</evidence>
<dbReference type="Gene3D" id="3.40.470.10">
    <property type="entry name" value="Uracil-DNA glycosylase-like domain"/>
    <property type="match status" value="1"/>
</dbReference>
<dbReference type="PANTHER" id="PTHR33693:SF3">
    <property type="entry name" value="TYPE-5 URACIL-DNA GLYCOSYLASE"/>
    <property type="match status" value="1"/>
</dbReference>
<evidence type="ECO:0000313" key="12">
    <source>
        <dbReference type="EMBL" id="MBK1668070.1"/>
    </source>
</evidence>
<comment type="caution">
    <text evidence="12">The sequence shown here is derived from an EMBL/GenBank/DDBJ whole genome shotgun (WGS) entry which is preliminary data.</text>
</comment>
<dbReference type="Proteomes" id="UP001296873">
    <property type="component" value="Unassembled WGS sequence"/>
</dbReference>
<keyword evidence="2" id="KW-0479">Metal-binding</keyword>
<keyword evidence="3" id="KW-0227">DNA damage</keyword>
<accession>A0ABS1DCE5</accession>
<sequence>MMTITTADPRRSADMTAVQPPEPPADCQRCPRLADFRAHNRARHPDFLNAPVPSFGGLDAQLLVVGLAPGLKGANRTGRPFTGDWAGDLLYPTLVDVGFARGTFRADPGDGLELIDCRITNAVKCVPPENKPTTEEIKTCRAAFLEGEIAAMGHLRAVLALGKIAHDTLLVARGLRQSHYRFAHGAWHALPDGLILADSYHCSRYNTNTGRLTPAMFQEVLGRLARELA</sequence>
<evidence type="ECO:0000256" key="8">
    <source>
        <dbReference type="ARBA" id="ARBA00023779"/>
    </source>
</evidence>
<comment type="similarity">
    <text evidence="8">Belongs to the uracil-DNA glycosylase (UDG) superfamily. Type 5 (UDGb) family.</text>
</comment>
<feature type="domain" description="Uracil-DNA glycosylase-like" evidence="11">
    <location>
        <begin position="53"/>
        <end position="221"/>
    </location>
</feature>
<feature type="region of interest" description="Disordered" evidence="10">
    <location>
        <begin position="1"/>
        <end position="25"/>
    </location>
</feature>
<name>A0ABS1DCE5_9PROT</name>
<evidence type="ECO:0000259" key="11">
    <source>
        <dbReference type="SMART" id="SM00986"/>
    </source>
</evidence>
<evidence type="ECO:0000256" key="5">
    <source>
        <dbReference type="ARBA" id="ARBA00023004"/>
    </source>
</evidence>
<proteinExistence type="inferred from homology"/>
<evidence type="ECO:0000313" key="13">
    <source>
        <dbReference type="Proteomes" id="UP001296873"/>
    </source>
</evidence>
<keyword evidence="1" id="KW-0004">4Fe-4S</keyword>
<dbReference type="InterPro" id="IPR044147">
    <property type="entry name" value="UdgB-like"/>
</dbReference>
<evidence type="ECO:0000256" key="9">
    <source>
        <dbReference type="ARBA" id="ARBA00023887"/>
    </source>
</evidence>
<dbReference type="InterPro" id="IPR005122">
    <property type="entry name" value="Uracil-DNA_glycosylase-like"/>
</dbReference>
<dbReference type="Pfam" id="PF03167">
    <property type="entry name" value="UDG"/>
    <property type="match status" value="1"/>
</dbReference>
<dbReference type="InterPro" id="IPR051536">
    <property type="entry name" value="UDG_Type-4/5"/>
</dbReference>
<dbReference type="SMART" id="SM00986">
    <property type="entry name" value="UDG"/>
    <property type="match status" value="1"/>
</dbReference>
<evidence type="ECO:0000256" key="1">
    <source>
        <dbReference type="ARBA" id="ARBA00022485"/>
    </source>
</evidence>
<evidence type="ECO:0000256" key="3">
    <source>
        <dbReference type="ARBA" id="ARBA00022763"/>
    </source>
</evidence>
<keyword evidence="13" id="KW-1185">Reference proteome</keyword>
<dbReference type="SMART" id="SM00987">
    <property type="entry name" value="UreE_C"/>
    <property type="match status" value="1"/>
</dbReference>